<accession>A0A6G6Y2I0</accession>
<reference evidence="2 3" key="1">
    <citation type="submission" date="2020-02" db="EMBL/GenBank/DDBJ databases">
        <authorList>
            <person name="Zheng R.K."/>
            <person name="Sun C.M."/>
        </authorList>
    </citation>
    <scope>NUCLEOTIDE SEQUENCE [LARGE SCALE GENOMIC DNA]</scope>
    <source>
        <strain evidence="3">zrk23</strain>
    </source>
</reference>
<organism evidence="2 3">
    <name type="scientific">Stakelama tenebrarum</name>
    <dbReference type="NCBI Taxonomy" id="2711215"/>
    <lineage>
        <taxon>Bacteria</taxon>
        <taxon>Pseudomonadati</taxon>
        <taxon>Pseudomonadota</taxon>
        <taxon>Alphaproteobacteria</taxon>
        <taxon>Sphingomonadales</taxon>
        <taxon>Sphingomonadaceae</taxon>
        <taxon>Stakelama</taxon>
    </lineage>
</organism>
<dbReference type="EMBL" id="CP049109">
    <property type="protein sequence ID" value="QIG79132.1"/>
    <property type="molecule type" value="Genomic_DNA"/>
</dbReference>
<dbReference type="Gene3D" id="3.30.1360.180">
    <property type="match status" value="1"/>
</dbReference>
<dbReference type="PROSITE" id="PS51257">
    <property type="entry name" value="PROKAR_LIPOPROTEIN"/>
    <property type="match status" value="1"/>
</dbReference>
<dbReference type="Gene3D" id="3.40.720.10">
    <property type="entry name" value="Alkaline Phosphatase, subunit A"/>
    <property type="match status" value="1"/>
</dbReference>
<proteinExistence type="predicted"/>
<dbReference type="InterPro" id="IPR017850">
    <property type="entry name" value="Alkaline_phosphatase_core_sf"/>
</dbReference>
<feature type="signal peptide" evidence="1">
    <location>
        <begin position="1"/>
        <end position="18"/>
    </location>
</feature>
<dbReference type="RefSeq" id="WP_165326133.1">
    <property type="nucleotide sequence ID" value="NZ_CP049109.1"/>
</dbReference>
<name>A0A6G6Y2I0_9SPHN</name>
<feature type="chain" id="PRO_5026047209" evidence="1">
    <location>
        <begin position="19"/>
        <end position="415"/>
    </location>
</feature>
<dbReference type="GO" id="GO:0016787">
    <property type="term" value="F:hydrolase activity"/>
    <property type="evidence" value="ECO:0007669"/>
    <property type="project" value="UniProtKB-ARBA"/>
</dbReference>
<dbReference type="InterPro" id="IPR002591">
    <property type="entry name" value="Phosphodiest/P_Trfase"/>
</dbReference>
<evidence type="ECO:0000313" key="3">
    <source>
        <dbReference type="Proteomes" id="UP000501568"/>
    </source>
</evidence>
<evidence type="ECO:0000256" key="1">
    <source>
        <dbReference type="SAM" id="SignalP"/>
    </source>
</evidence>
<keyword evidence="1" id="KW-0732">Signal</keyword>
<dbReference type="Pfam" id="PF01663">
    <property type="entry name" value="Phosphodiest"/>
    <property type="match status" value="1"/>
</dbReference>
<dbReference type="SUPFAM" id="SSF53649">
    <property type="entry name" value="Alkaline phosphatase-like"/>
    <property type="match status" value="1"/>
</dbReference>
<dbReference type="CDD" id="cd16018">
    <property type="entry name" value="Enpp"/>
    <property type="match status" value="1"/>
</dbReference>
<evidence type="ECO:0000313" key="2">
    <source>
        <dbReference type="EMBL" id="QIG79132.1"/>
    </source>
</evidence>
<keyword evidence="3" id="KW-1185">Reference proteome</keyword>
<dbReference type="PANTHER" id="PTHR10151">
    <property type="entry name" value="ECTONUCLEOTIDE PYROPHOSPHATASE/PHOSPHODIESTERASE"/>
    <property type="match status" value="1"/>
</dbReference>
<sequence>MRWYSKLFAAALAATLQACVTPPAQTPASSASSVAQTREPVTILISIDGFRRDYLDRGITPVMSALARDGAVAAMRPSFPSKTFPNHYTLVTGMRPDHHGIVSNSFYDPERPDYRFTMATDDPFYWDAAEPIWVAAEKAGIPTATMFWPGSNVKLDDVRPSSWQQFNQNITGRQRVDAIIDWLRRPEETRPRLLTLYFDTVDTAGHRFGPDAPELEAAVSDVDALIGRLVAGLDTLHQPANLVIVADHGMAEISADRIAQLQDYVDPQTVSVVETGAFAGLAPVEGHEAEVRDALLGEHPGMTCWERENIPARLHYGTNPRIPPIFCLADTGWTILNGPPNPEWPIQGGTHGYDSDAPEMLAVFVANGPDIARGVTLQPFDNVDVEPLLRRLIGLPQHDGEIDGSLAPVVDALAE</sequence>
<gene>
    <name evidence="2" type="ORF">G5C33_04570</name>
</gene>
<dbReference type="PANTHER" id="PTHR10151:SF120">
    <property type="entry name" value="BIS(5'-ADENOSYL)-TRIPHOSPHATASE"/>
    <property type="match status" value="1"/>
</dbReference>
<dbReference type="KEGG" id="spzr:G5C33_04570"/>
<dbReference type="AlphaFoldDB" id="A0A6G6Y2I0"/>
<protein>
    <submittedName>
        <fullName evidence="2">Alkaline phosphatase family protein</fullName>
    </submittedName>
</protein>
<dbReference type="Proteomes" id="UP000501568">
    <property type="component" value="Chromosome"/>
</dbReference>